<organism evidence="4 5">
    <name type="scientific">Kineococcus aurantiacus</name>
    <dbReference type="NCBI Taxonomy" id="37633"/>
    <lineage>
        <taxon>Bacteria</taxon>
        <taxon>Bacillati</taxon>
        <taxon>Actinomycetota</taxon>
        <taxon>Actinomycetes</taxon>
        <taxon>Kineosporiales</taxon>
        <taxon>Kineosporiaceae</taxon>
        <taxon>Kineococcus</taxon>
    </lineage>
</organism>
<gene>
    <name evidence="4" type="ORF">BJ968_001013</name>
</gene>
<dbReference type="GO" id="GO:0008253">
    <property type="term" value="F:5'-nucleotidase activity"/>
    <property type="evidence" value="ECO:0007669"/>
    <property type="project" value="UniProtKB-EC"/>
</dbReference>
<feature type="region of interest" description="Disordered" evidence="1">
    <location>
        <begin position="193"/>
        <end position="230"/>
    </location>
</feature>
<sequence length="884" mass="88764">MFLVPGRLGACTRRAAVGAAAVSLTALGLPVVAALPASAATLATPFVSELHYDNDGTDSGEFVEVQLPAGTSSAGLSVVLYNGGNGAVYDTDALPAVTAPAGAPAVAVVQYPANGVQNGSPDGVALVGADGAVLEFLSYEGPLTAVGGPAAGLTSTDVGVAESATTPVGQSLQRTVDASGALVWSGPATASPGALNTAAAGDGQEPSGSCDSAPTHEVGQVQGSGATTPLAGQRVTVRGTVVGATPGLSGFYLQDPDGDGDATTSDGVFVHSDVAVGLGDTVSVTGTAQEYYDQTQVDAGAAVAVCADGTAADLPAPAVLDLPAGDAAREVLEGVLVVPADELTVSEVYALTSYGELTLSQGGLLVQPTELARPGSPEAVALAAADAERRVLLDDAVSARTSATARPYLSPDSPVRVGDVAQLREPVVLGYGFDEWRLVPAEGTADGLLAPQDTRPEAPAAVGGDLQVGAFNVLNYFLTFGGAGRGAANQAELDEQAGKIVPAVRGLGADVVTLLEIEDTDSTGLTPGNADTALADLVRRLNAAEGSDVWAYVPLPAELYAVDRDVIRNGIVYRTDAVEPVGAPVGLVDETVWSNAREPIAQTFRATAEGDVLTVVANHFKSKSPGAPTGDNVDAGDGQGQWNGDRTRQAASLAAFVERLRQSSGDPDVVALGDFNAYSQEDPVVALHDAGLTDLGAQFDPGRYSYVFDGLSGSLDHAFGTAELTAKVTGVTHWNINAVESFAYQYAGDPALYAADPYRSSDHDPLVLGLELQPPAPPTCQGLTPTLVGTPGDDVLRGTSGRDVVVGLGGDDVITGGNGDDVLCGGDGDDRVSGGSGDDVLLGGAGDDVLNGDNGSDRLLGGAGDDVLVQGRGTGVEDPGGPAA</sequence>
<keyword evidence="5" id="KW-1185">Reference proteome</keyword>
<feature type="region of interest" description="Disordered" evidence="1">
    <location>
        <begin position="825"/>
        <end position="884"/>
    </location>
</feature>
<feature type="compositionally biased region" description="Low complexity" evidence="1">
    <location>
        <begin position="838"/>
        <end position="854"/>
    </location>
</feature>
<evidence type="ECO:0000313" key="5">
    <source>
        <dbReference type="Proteomes" id="UP000521922"/>
    </source>
</evidence>
<dbReference type="InterPro" id="IPR001343">
    <property type="entry name" value="Hemolysn_Ca-bd"/>
</dbReference>
<keyword evidence="4" id="KW-0378">Hydrolase</keyword>
<accession>A0A7Y9AU53</accession>
<dbReference type="CDD" id="cd04486">
    <property type="entry name" value="YhcR_OBF_like"/>
    <property type="match status" value="1"/>
</dbReference>
<dbReference type="Pfam" id="PF00353">
    <property type="entry name" value="HemolysinCabind"/>
    <property type="match status" value="2"/>
</dbReference>
<dbReference type="InterPro" id="IPR047971">
    <property type="entry name" value="ExeM-like"/>
</dbReference>
<feature type="domain" description="Endonuclease/exonuclease/phosphatase" evidence="3">
    <location>
        <begin position="488"/>
        <end position="763"/>
    </location>
</feature>
<evidence type="ECO:0000313" key="4">
    <source>
        <dbReference type="EMBL" id="NYD21473.1"/>
    </source>
</evidence>
<dbReference type="EMBL" id="JACCBB010000001">
    <property type="protein sequence ID" value="NYD21473.1"/>
    <property type="molecule type" value="Genomic_DNA"/>
</dbReference>
<dbReference type="RefSeq" id="WP_179749796.1">
    <property type="nucleotide sequence ID" value="NZ_BAAAGN010000005.1"/>
</dbReference>
<name>A0A7Y9AU53_9ACTN</name>
<dbReference type="CDD" id="cd10283">
    <property type="entry name" value="MnuA_DNase1-like"/>
    <property type="match status" value="1"/>
</dbReference>
<dbReference type="PANTHER" id="PTHR42834">
    <property type="entry name" value="ENDONUCLEASE/EXONUCLEASE/PHOSPHATASE FAMILY PROTEIN (AFU_ORTHOLOGUE AFUA_3G09210)"/>
    <property type="match status" value="1"/>
</dbReference>
<evidence type="ECO:0000259" key="3">
    <source>
        <dbReference type="Pfam" id="PF03372"/>
    </source>
</evidence>
<comment type="caution">
    <text evidence="4">The sequence shown here is derived from an EMBL/GenBank/DDBJ whole genome shotgun (WGS) entry which is preliminary data.</text>
</comment>
<feature type="region of interest" description="Disordered" evidence="1">
    <location>
        <begin position="623"/>
        <end position="643"/>
    </location>
</feature>
<dbReference type="NCBIfam" id="NF033681">
    <property type="entry name" value="ExeM_NucH_DNase"/>
    <property type="match status" value="1"/>
</dbReference>
<feature type="signal peptide" evidence="2">
    <location>
        <begin position="1"/>
        <end position="39"/>
    </location>
</feature>
<dbReference type="InterPro" id="IPR005135">
    <property type="entry name" value="Endo/exonuclease/phosphatase"/>
</dbReference>
<dbReference type="PROSITE" id="PS00330">
    <property type="entry name" value="HEMOLYSIN_CALCIUM"/>
    <property type="match status" value="1"/>
</dbReference>
<dbReference type="InterPro" id="IPR036691">
    <property type="entry name" value="Endo/exonu/phosph_ase_sf"/>
</dbReference>
<protein>
    <submittedName>
        <fullName evidence="4">5'-nucleotidase</fullName>
        <ecNumber evidence="4">3.1.3.5</ecNumber>
    </submittedName>
</protein>
<dbReference type="InterPro" id="IPR018511">
    <property type="entry name" value="Hemolysin-typ_Ca-bd_CS"/>
</dbReference>
<keyword evidence="2" id="KW-0732">Signal</keyword>
<reference evidence="4 5" key="1">
    <citation type="submission" date="2020-07" db="EMBL/GenBank/DDBJ databases">
        <title>Sequencing the genomes of 1000 actinobacteria strains.</title>
        <authorList>
            <person name="Klenk H.-P."/>
        </authorList>
    </citation>
    <scope>NUCLEOTIDE SEQUENCE [LARGE SCALE GENOMIC DNA]</scope>
    <source>
        <strain evidence="4 5">DSM 7487</strain>
    </source>
</reference>
<evidence type="ECO:0000256" key="1">
    <source>
        <dbReference type="SAM" id="MobiDB-lite"/>
    </source>
</evidence>
<dbReference type="SUPFAM" id="SSF51120">
    <property type="entry name" value="beta-Roll"/>
    <property type="match status" value="1"/>
</dbReference>
<dbReference type="Gene3D" id="3.60.10.10">
    <property type="entry name" value="Endonuclease/exonuclease/phosphatase"/>
    <property type="match status" value="1"/>
</dbReference>
<dbReference type="InterPro" id="IPR011049">
    <property type="entry name" value="Serralysin-like_metalloprot_C"/>
</dbReference>
<dbReference type="Proteomes" id="UP000521922">
    <property type="component" value="Unassembled WGS sequence"/>
</dbReference>
<proteinExistence type="predicted"/>
<evidence type="ECO:0000256" key="2">
    <source>
        <dbReference type="SAM" id="SignalP"/>
    </source>
</evidence>
<dbReference type="EC" id="3.1.3.5" evidence="4"/>
<dbReference type="Gene3D" id="2.150.10.10">
    <property type="entry name" value="Serralysin-like metalloprotease, C-terminal"/>
    <property type="match status" value="2"/>
</dbReference>
<dbReference type="SUPFAM" id="SSF56219">
    <property type="entry name" value="DNase I-like"/>
    <property type="match status" value="1"/>
</dbReference>
<dbReference type="PRINTS" id="PR00313">
    <property type="entry name" value="CABNDNGRPT"/>
</dbReference>
<dbReference type="GO" id="GO:0005509">
    <property type="term" value="F:calcium ion binding"/>
    <property type="evidence" value="ECO:0007669"/>
    <property type="project" value="InterPro"/>
</dbReference>
<feature type="chain" id="PRO_5031116574" evidence="2">
    <location>
        <begin position="40"/>
        <end position="884"/>
    </location>
</feature>
<dbReference type="AlphaFoldDB" id="A0A7Y9AU53"/>
<dbReference type="Pfam" id="PF03372">
    <property type="entry name" value="Exo_endo_phos"/>
    <property type="match status" value="1"/>
</dbReference>
<dbReference type="PANTHER" id="PTHR42834:SF1">
    <property type="entry name" value="ENDONUCLEASE_EXONUCLEASE_PHOSPHATASE FAMILY PROTEIN (AFU_ORTHOLOGUE AFUA_3G09210)"/>
    <property type="match status" value="1"/>
</dbReference>